<dbReference type="EMBL" id="NBUC01000112">
    <property type="protein sequence ID" value="PLT99226.1"/>
    <property type="molecule type" value="Genomic_DNA"/>
</dbReference>
<dbReference type="AlphaFoldDB" id="A0A6G1WEH2"/>
<organism evidence="2">
    <name type="scientific">Sinorhizobium medicae</name>
    <dbReference type="NCBI Taxonomy" id="110321"/>
    <lineage>
        <taxon>Bacteria</taxon>
        <taxon>Pseudomonadati</taxon>
        <taxon>Pseudomonadota</taxon>
        <taxon>Alphaproteobacteria</taxon>
        <taxon>Hyphomicrobiales</taxon>
        <taxon>Rhizobiaceae</taxon>
        <taxon>Sinorhizobium/Ensifer group</taxon>
        <taxon>Sinorhizobium</taxon>
    </lineage>
</organism>
<keyword evidence="4" id="KW-1185">Reference proteome</keyword>
<proteinExistence type="predicted"/>
<name>A0A6G1WEH2_9HYPH</name>
<dbReference type="EMBL" id="WISB01000011">
    <property type="protein sequence ID" value="MQW68057.1"/>
    <property type="molecule type" value="Genomic_DNA"/>
</dbReference>
<comment type="caution">
    <text evidence="2">The sequence shown here is derived from an EMBL/GenBank/DDBJ whole genome shotgun (WGS) entry which is preliminary data.</text>
</comment>
<dbReference type="InterPro" id="IPR024311">
    <property type="entry name" value="Lipocalin-like"/>
</dbReference>
<reference evidence="3" key="2">
    <citation type="submission" date="2017-04" db="EMBL/GenBank/DDBJ databases">
        <authorList>
            <person name="Porter S."/>
            <person name="Friesen M.L."/>
            <person name="Faber-Hammond J."/>
        </authorList>
    </citation>
    <scope>NUCLEOTIDE SEQUENCE</scope>
    <source>
        <strain evidence="3">Str16</strain>
    </source>
</reference>
<evidence type="ECO:0000313" key="4">
    <source>
        <dbReference type="Proteomes" id="UP001190825"/>
    </source>
</evidence>
<reference evidence="2" key="1">
    <citation type="journal article" date="2013" name="Genome Biol.">
        <title>Comparative genomics of the core and accessory genomes of 48 Sinorhizobium strains comprising five genospecies.</title>
        <authorList>
            <person name="Sugawara M."/>
            <person name="Epstein B."/>
            <person name="Badgley B.D."/>
            <person name="Unno T."/>
            <person name="Xu L."/>
            <person name="Reese J."/>
            <person name="Gyaneshwar P."/>
            <person name="Denny R."/>
            <person name="Mudge J."/>
            <person name="Bharti A.K."/>
            <person name="Farmer A.D."/>
            <person name="May G.D."/>
            <person name="Woodward J.E."/>
            <person name="Medigue C."/>
            <person name="Vallenet D."/>
            <person name="Lajus A."/>
            <person name="Rouy Z."/>
            <person name="Martinez-Vaz B."/>
            <person name="Tiffin P."/>
            <person name="Young N.D."/>
            <person name="Sadowsky M.J."/>
        </authorList>
    </citation>
    <scope>NUCLEOTIDE SEQUENCE</scope>
    <source>
        <strain evidence="2">M1</strain>
    </source>
</reference>
<reference evidence="3 4" key="3">
    <citation type="journal article" date="2018" name="FEMS Microbiol. Ecol.">
        <title>Co-invading symbiotic mutualists of Medicago polymorpha retain high ancestral diversity and contain diverse accessory genomes.</title>
        <authorList>
            <person name="Porter S.S."/>
            <person name="Faber-Hammond J.J."/>
            <person name="Friesen M.L."/>
        </authorList>
    </citation>
    <scope>NUCLEOTIDE SEQUENCE [LARGE SCALE GENOMIC DNA]</scope>
    <source>
        <strain evidence="3 4">Str16</strain>
    </source>
</reference>
<feature type="domain" description="Lipocalin-like" evidence="1">
    <location>
        <begin position="74"/>
        <end position="175"/>
    </location>
</feature>
<gene>
    <name evidence="3" type="ORF">BMJ33_23350</name>
    <name evidence="2" type="ORF">GHJ91_02355</name>
</gene>
<protein>
    <recommendedName>
        <fullName evidence="1">Lipocalin-like domain-containing protein</fullName>
    </recommendedName>
</protein>
<dbReference type="Pfam" id="PF13924">
    <property type="entry name" value="Lipocalin_5"/>
    <property type="match status" value="1"/>
</dbReference>
<evidence type="ECO:0000313" key="3">
    <source>
        <dbReference type="EMBL" id="PLT99226.1"/>
    </source>
</evidence>
<dbReference type="Proteomes" id="UP001190825">
    <property type="component" value="Unassembled WGS sequence"/>
</dbReference>
<evidence type="ECO:0000313" key="2">
    <source>
        <dbReference type="EMBL" id="MQW68057.1"/>
    </source>
</evidence>
<evidence type="ECO:0000259" key="1">
    <source>
        <dbReference type="Pfam" id="PF13924"/>
    </source>
</evidence>
<accession>A0A6G1WEH2</accession>
<sequence>MTSLPFTAPYCRNCASRRGYANCRPSAESFGRFDFTPTSKRRMHMKTELQFAMFALALAVSGPALAQDNKASIVGAWRMTSLQFTNSEGSLAEVPYSGQVIFSQSGSLSVQAMDPDPAAKPTTYTANGYEAYYGPVEIDEAKNTFTITVESSLVRDLIGQKLVRKFQVTEDQLVILPADPSEGWRVTYERF</sequence>